<evidence type="ECO:0000313" key="1">
    <source>
        <dbReference type="EMBL" id="ARV76917.1"/>
    </source>
</evidence>
<name>A0A1Y0T239_9CAUD</name>
<gene>
    <name evidence="1" type="ORF">PHABIO_286</name>
</gene>
<proteinExistence type="predicted"/>
<organism evidence="1 2">
    <name type="scientific">Pseudomonas phage Phabio</name>
    <dbReference type="NCBI Taxonomy" id="2006668"/>
    <lineage>
        <taxon>Viruses</taxon>
        <taxon>Duplodnaviria</taxon>
        <taxon>Heunggongvirae</taxon>
        <taxon>Uroviricota</taxon>
        <taxon>Caudoviricetes</taxon>
        <taxon>Chimalliviridae</taxon>
        <taxon>Phabiovirus</taxon>
        <taxon>Phabiovirus phabio</taxon>
    </lineage>
</organism>
<accession>A0A1Y0T239</accession>
<reference evidence="1 2" key="1">
    <citation type="submission" date="2017-05" db="EMBL/GenBank/DDBJ databases">
        <authorList>
            <person name="Song R."/>
            <person name="Chenine A.L."/>
            <person name="Ruprecht R.M."/>
        </authorList>
    </citation>
    <scope>NUCLEOTIDE SEQUENCE [LARGE SCALE GENOMIC DNA]</scope>
</reference>
<protein>
    <submittedName>
        <fullName evidence="1">Uncharacterized protein</fullName>
    </submittedName>
</protein>
<sequence length="78" mass="8815">MTQYYHQALSTSQRLGRGEVTVITGRFATVEVTEPLNAAHLQAMHEWGYRQMFPPVLGKENGSNSNDVLIYNFEKIGD</sequence>
<dbReference type="Proteomes" id="UP000225448">
    <property type="component" value="Segment"/>
</dbReference>
<dbReference type="EMBL" id="MF042360">
    <property type="protein sequence ID" value="ARV76917.1"/>
    <property type="molecule type" value="Genomic_DNA"/>
</dbReference>
<evidence type="ECO:0000313" key="2">
    <source>
        <dbReference type="Proteomes" id="UP000225448"/>
    </source>
</evidence>
<keyword evidence="2" id="KW-1185">Reference proteome</keyword>